<dbReference type="Gene3D" id="3.40.50.1820">
    <property type="entry name" value="alpha/beta hydrolase"/>
    <property type="match status" value="1"/>
</dbReference>
<protein>
    <submittedName>
        <fullName evidence="2">Dienelactone hydrolase family protein</fullName>
    </submittedName>
</protein>
<dbReference type="PANTHER" id="PTHR22946">
    <property type="entry name" value="DIENELACTONE HYDROLASE DOMAIN-CONTAINING PROTEIN-RELATED"/>
    <property type="match status" value="1"/>
</dbReference>
<dbReference type="Pfam" id="PF01738">
    <property type="entry name" value="DLH"/>
    <property type="match status" value="1"/>
</dbReference>
<evidence type="ECO:0000313" key="3">
    <source>
        <dbReference type="Proteomes" id="UP001597319"/>
    </source>
</evidence>
<gene>
    <name evidence="2" type="ORF">ACFSR1_22285</name>
</gene>
<name>A0ABW5LNM7_9FLAO</name>
<dbReference type="RefSeq" id="WP_378295237.1">
    <property type="nucleotide sequence ID" value="NZ_JBHULE010000035.1"/>
</dbReference>
<dbReference type="PROSITE" id="PS51257">
    <property type="entry name" value="PROKAR_LIPOPROTEIN"/>
    <property type="match status" value="1"/>
</dbReference>
<comment type="caution">
    <text evidence="2">The sequence shown here is derived from an EMBL/GenBank/DDBJ whole genome shotgun (WGS) entry which is preliminary data.</text>
</comment>
<dbReference type="InterPro" id="IPR029058">
    <property type="entry name" value="AB_hydrolase_fold"/>
</dbReference>
<reference evidence="3" key="1">
    <citation type="journal article" date="2019" name="Int. J. Syst. Evol. Microbiol.">
        <title>The Global Catalogue of Microorganisms (GCM) 10K type strain sequencing project: providing services to taxonomists for standard genome sequencing and annotation.</title>
        <authorList>
            <consortium name="The Broad Institute Genomics Platform"/>
            <consortium name="The Broad Institute Genome Sequencing Center for Infectious Disease"/>
            <person name="Wu L."/>
            <person name="Ma J."/>
        </authorList>
    </citation>
    <scope>NUCLEOTIDE SEQUENCE [LARGE SCALE GENOMIC DNA]</scope>
    <source>
        <strain evidence="3">KCTC 52274</strain>
    </source>
</reference>
<dbReference type="Proteomes" id="UP001597319">
    <property type="component" value="Unassembled WGS sequence"/>
</dbReference>
<organism evidence="2 3">
    <name type="scientific">Aquimarina rubra</name>
    <dbReference type="NCBI Taxonomy" id="1920033"/>
    <lineage>
        <taxon>Bacteria</taxon>
        <taxon>Pseudomonadati</taxon>
        <taxon>Bacteroidota</taxon>
        <taxon>Flavobacteriia</taxon>
        <taxon>Flavobacteriales</taxon>
        <taxon>Flavobacteriaceae</taxon>
        <taxon>Aquimarina</taxon>
    </lineage>
</organism>
<dbReference type="EMBL" id="JBHULE010000035">
    <property type="protein sequence ID" value="MFD2565424.1"/>
    <property type="molecule type" value="Genomic_DNA"/>
</dbReference>
<feature type="domain" description="Dienelactone hydrolase" evidence="1">
    <location>
        <begin position="132"/>
        <end position="242"/>
    </location>
</feature>
<accession>A0ABW5LNM7</accession>
<dbReference type="SUPFAM" id="SSF53474">
    <property type="entry name" value="alpha/beta-Hydrolases"/>
    <property type="match status" value="1"/>
</dbReference>
<dbReference type="InterPro" id="IPR050261">
    <property type="entry name" value="FrsA_esterase"/>
</dbReference>
<proteinExistence type="predicted"/>
<dbReference type="GO" id="GO:0016787">
    <property type="term" value="F:hydrolase activity"/>
    <property type="evidence" value="ECO:0007669"/>
    <property type="project" value="UniProtKB-KW"/>
</dbReference>
<sequence length="259" mass="29194">MKSSFLSHLLCFYIILTVISCKSGLDTRGSNNYKSSINVTSFKEIPLTPGNIISTVKVNDKESEWKYDLTIPKIKDGEKVPLFIVLHGGVGSKNYTKFSNCLVTPGLKDAGGFIFSPSGAWRTWTLDYLEKRILDFIDLAKEHWPIDPNKIVLVGYSNGAIAGWQYAKDYESIFSGMVLMGSNCKVEEKLNIPIYVIQGTEDKFFPIKKVRKRVAEAKALGCNITFVEAEGNTHVKACEYQEILKTSIPWMEKEVWKTK</sequence>
<evidence type="ECO:0000259" key="1">
    <source>
        <dbReference type="Pfam" id="PF01738"/>
    </source>
</evidence>
<keyword evidence="3" id="KW-1185">Reference proteome</keyword>
<keyword evidence="2" id="KW-0378">Hydrolase</keyword>
<evidence type="ECO:0000313" key="2">
    <source>
        <dbReference type="EMBL" id="MFD2565424.1"/>
    </source>
</evidence>
<dbReference type="InterPro" id="IPR002925">
    <property type="entry name" value="Dienelactn_hydro"/>
</dbReference>